<gene>
    <name evidence="7" type="ORF">O3P16_11325</name>
</gene>
<dbReference type="RefSeq" id="WP_407031726.1">
    <property type="nucleotide sequence ID" value="NZ_JAQGEF010000012.1"/>
</dbReference>
<name>A0ABT4UKQ4_9BACT</name>
<comment type="caution">
    <text evidence="7">The sequence shown here is derived from an EMBL/GenBank/DDBJ whole genome shotgun (WGS) entry which is preliminary data.</text>
</comment>
<dbReference type="PANTHER" id="PTHR43399:SF4">
    <property type="entry name" value="CELL WALL-ASSOCIATED PROTEASE"/>
    <property type="match status" value="1"/>
</dbReference>
<dbReference type="EMBL" id="JAQGEF010000012">
    <property type="protein sequence ID" value="MDA3615400.1"/>
    <property type="molecule type" value="Genomic_DNA"/>
</dbReference>
<keyword evidence="2 5" id="KW-0645">Protease</keyword>
<dbReference type="InterPro" id="IPR000209">
    <property type="entry name" value="Peptidase_S8/S53_dom"/>
</dbReference>
<evidence type="ECO:0000256" key="4">
    <source>
        <dbReference type="ARBA" id="ARBA00022825"/>
    </source>
</evidence>
<keyword evidence="4 5" id="KW-0720">Serine protease</keyword>
<keyword evidence="8" id="KW-1185">Reference proteome</keyword>
<feature type="domain" description="Peptidase S8/S53" evidence="6">
    <location>
        <begin position="45"/>
        <end position="485"/>
    </location>
</feature>
<evidence type="ECO:0000256" key="5">
    <source>
        <dbReference type="PROSITE-ProRule" id="PRU01240"/>
    </source>
</evidence>
<dbReference type="InterPro" id="IPR036852">
    <property type="entry name" value="Peptidase_S8/S53_dom_sf"/>
</dbReference>
<feature type="active site" description="Charge relay system" evidence="5">
    <location>
        <position position="450"/>
    </location>
</feature>
<feature type="active site" description="Charge relay system" evidence="5">
    <location>
        <position position="278"/>
    </location>
</feature>
<dbReference type="PROSITE" id="PS00138">
    <property type="entry name" value="SUBTILASE_SER"/>
    <property type="match status" value="1"/>
</dbReference>
<evidence type="ECO:0000313" key="8">
    <source>
        <dbReference type="Proteomes" id="UP001210231"/>
    </source>
</evidence>
<evidence type="ECO:0000256" key="1">
    <source>
        <dbReference type="ARBA" id="ARBA00011073"/>
    </source>
</evidence>
<sequence length="538" mass="59736">MCIAQQLNTEQLQGWHLRDKGKEGFVGISLIKALQFLETQKATPVVVAVLDGGVDTLHEDLVNKLWKNPKEIPDNGIDDDNNGYVDDVYGWNFLGNSKGENILKETNEYARVYHQLKNWYDINKNDTNCLKIYYPDTYNLWVKVNSFLDISADEKMNYNILKTSTDNAIKYEQVLKAEIGTDDFSASVLESYAPKTDKAKRAKVGFLNYVKIFEIDREKNTSVIFSEVNSFLEKKKNIIFAKDSPIVNYRKMIIGDDEDDLTVKNYGNSNVMASVCRHGTHVSGIIAAERGNHVGIDGICNDAKIMTVRVVPDGDEHDKDVALGIRYAVNNGAKVINMSFGKNLSPQKKMVDEAIMYAAEKDVLIIKAAGNESLNLNKNSVYPSKKLSNNKVAENIITVGSSSDWHIDSTLVAGFTNYGNAYVDILAPGNYIYSTISNTDKSYGFENGTSMSSPIVAGIAALIRSYYPTLTAVEVKKCILASADTSYIDEVFLKPGSAIEKISMREVCATGGIVNAYNAVLLANELYLNKQRVVNKKK</sequence>
<evidence type="ECO:0000313" key="7">
    <source>
        <dbReference type="EMBL" id="MDA3615400.1"/>
    </source>
</evidence>
<dbReference type="Gene3D" id="3.40.50.200">
    <property type="entry name" value="Peptidase S8/S53 domain"/>
    <property type="match status" value="2"/>
</dbReference>
<dbReference type="PROSITE" id="PS51892">
    <property type="entry name" value="SUBTILASE"/>
    <property type="match status" value="1"/>
</dbReference>
<protein>
    <submittedName>
        <fullName evidence="7">S8 family serine peptidase</fullName>
    </submittedName>
</protein>
<organism evidence="7 8">
    <name type="scientific">Polluticaenibacter yanchengensis</name>
    <dbReference type="NCBI Taxonomy" id="3014562"/>
    <lineage>
        <taxon>Bacteria</taxon>
        <taxon>Pseudomonadati</taxon>
        <taxon>Bacteroidota</taxon>
        <taxon>Chitinophagia</taxon>
        <taxon>Chitinophagales</taxon>
        <taxon>Chitinophagaceae</taxon>
        <taxon>Polluticaenibacter</taxon>
    </lineage>
</organism>
<proteinExistence type="inferred from homology"/>
<dbReference type="InterPro" id="IPR022398">
    <property type="entry name" value="Peptidase_S8_His-AS"/>
</dbReference>
<dbReference type="InterPro" id="IPR051048">
    <property type="entry name" value="Peptidase_S8/S53_subtilisin"/>
</dbReference>
<accession>A0ABT4UKQ4</accession>
<evidence type="ECO:0000259" key="6">
    <source>
        <dbReference type="Pfam" id="PF00082"/>
    </source>
</evidence>
<dbReference type="PANTHER" id="PTHR43399">
    <property type="entry name" value="SUBTILISIN-RELATED"/>
    <property type="match status" value="1"/>
</dbReference>
<dbReference type="Proteomes" id="UP001210231">
    <property type="component" value="Unassembled WGS sequence"/>
</dbReference>
<comment type="similarity">
    <text evidence="1 5">Belongs to the peptidase S8 family.</text>
</comment>
<dbReference type="InterPro" id="IPR015500">
    <property type="entry name" value="Peptidase_S8_subtilisin-rel"/>
</dbReference>
<feature type="active site" description="Charge relay system" evidence="5">
    <location>
        <position position="51"/>
    </location>
</feature>
<dbReference type="SUPFAM" id="SSF52743">
    <property type="entry name" value="Subtilisin-like"/>
    <property type="match status" value="1"/>
</dbReference>
<reference evidence="7 8" key="1">
    <citation type="submission" date="2022-12" db="EMBL/GenBank/DDBJ databases">
        <title>Chitinophagaceae gen. sp. nov., a new member of the family Chitinophagaceae, isolated from soil in a chemical factory.</title>
        <authorList>
            <person name="Ke Z."/>
        </authorList>
    </citation>
    <scope>NUCLEOTIDE SEQUENCE [LARGE SCALE GENOMIC DNA]</scope>
    <source>
        <strain evidence="7 8">LY-5</strain>
    </source>
</reference>
<keyword evidence="3 5" id="KW-0378">Hydrolase</keyword>
<evidence type="ECO:0000256" key="3">
    <source>
        <dbReference type="ARBA" id="ARBA00022801"/>
    </source>
</evidence>
<dbReference type="PROSITE" id="PS00137">
    <property type="entry name" value="SUBTILASE_HIS"/>
    <property type="match status" value="1"/>
</dbReference>
<dbReference type="InterPro" id="IPR023828">
    <property type="entry name" value="Peptidase_S8_Ser-AS"/>
</dbReference>
<dbReference type="PRINTS" id="PR00723">
    <property type="entry name" value="SUBTILISIN"/>
</dbReference>
<evidence type="ECO:0000256" key="2">
    <source>
        <dbReference type="ARBA" id="ARBA00022670"/>
    </source>
</evidence>
<dbReference type="Pfam" id="PF00082">
    <property type="entry name" value="Peptidase_S8"/>
    <property type="match status" value="1"/>
</dbReference>